<protein>
    <submittedName>
        <fullName evidence="6">Class I SAM-dependent methyltransferase</fullName>
    </submittedName>
</protein>
<sequence>MRILPRRRLRAPFLWLVLPLWAAAQGPVTVTASVEDVPFITTPDHVTVAMLELAGVGARDHVIDLGSGDGRIVITAAKRFGASGLGVEIVPDLVAQSRENARRAGVAARTRFEVQDLFATDLAPASVVTMYLLPEVNLALRPRLLALKPGTRIVSHDWDLGDWAPDRTLTVAVPEKTIGREKLSRLHLWTVPAAVQGLWCGPGGATLQLQQRYQVLSALLTQGGLSRSYSGRLHGTAMELLGEAGARWQATVDGNTLRGGDATATLPWRRAGAAACG</sequence>
<dbReference type="InterPro" id="IPR026170">
    <property type="entry name" value="FAM173A/B"/>
</dbReference>
<dbReference type="CDD" id="cd02440">
    <property type="entry name" value="AdoMet_MTases"/>
    <property type="match status" value="1"/>
</dbReference>
<dbReference type="GO" id="GO:0032259">
    <property type="term" value="P:methylation"/>
    <property type="evidence" value="ECO:0007669"/>
    <property type="project" value="UniProtKB-KW"/>
</dbReference>
<evidence type="ECO:0000313" key="7">
    <source>
        <dbReference type="Proteomes" id="UP000285575"/>
    </source>
</evidence>
<evidence type="ECO:0000313" key="6">
    <source>
        <dbReference type="EMBL" id="RVU47463.1"/>
    </source>
</evidence>
<evidence type="ECO:0000256" key="3">
    <source>
        <dbReference type="ARBA" id="ARBA00022691"/>
    </source>
</evidence>
<dbReference type="Proteomes" id="UP000285575">
    <property type="component" value="Unassembled WGS sequence"/>
</dbReference>
<evidence type="ECO:0000256" key="2">
    <source>
        <dbReference type="ARBA" id="ARBA00022679"/>
    </source>
</evidence>
<gene>
    <name evidence="6" type="ORF">EOE66_06900</name>
</gene>
<reference evidence="6 7" key="1">
    <citation type="submission" date="2019-01" db="EMBL/GenBank/DDBJ databases">
        <authorList>
            <person name="Chen W.-M."/>
        </authorList>
    </citation>
    <scope>NUCLEOTIDE SEQUENCE [LARGE SCALE GENOMIC DNA]</scope>
    <source>
        <strain evidence="6 7">KYPY4</strain>
    </source>
</reference>
<organism evidence="6 7">
    <name type="scientific">Rubrivivax rivuli</name>
    <dbReference type="NCBI Taxonomy" id="1862385"/>
    <lineage>
        <taxon>Bacteria</taxon>
        <taxon>Pseudomonadati</taxon>
        <taxon>Pseudomonadota</taxon>
        <taxon>Betaproteobacteria</taxon>
        <taxon>Burkholderiales</taxon>
        <taxon>Sphaerotilaceae</taxon>
        <taxon>Rubrivivax</taxon>
    </lineage>
</organism>
<dbReference type="PANTHER" id="PTHR13610">
    <property type="entry name" value="METHYLTRANSFERASE DOMAIN-CONTAINING PROTEIN"/>
    <property type="match status" value="1"/>
</dbReference>
<dbReference type="PANTHER" id="PTHR13610:SF11">
    <property type="entry name" value="METHYLTRANSFERASE DOMAIN-CONTAINING PROTEIN"/>
    <property type="match status" value="1"/>
</dbReference>
<evidence type="ECO:0000259" key="5">
    <source>
        <dbReference type="Pfam" id="PF13847"/>
    </source>
</evidence>
<name>A0A437RKZ3_9BURK</name>
<dbReference type="OrthoDB" id="281208at2"/>
<dbReference type="InterPro" id="IPR029063">
    <property type="entry name" value="SAM-dependent_MTases_sf"/>
</dbReference>
<dbReference type="GO" id="GO:0016279">
    <property type="term" value="F:protein-lysine N-methyltransferase activity"/>
    <property type="evidence" value="ECO:0007669"/>
    <property type="project" value="InterPro"/>
</dbReference>
<feature type="signal peptide" evidence="4">
    <location>
        <begin position="1"/>
        <end position="24"/>
    </location>
</feature>
<dbReference type="InterPro" id="IPR025714">
    <property type="entry name" value="Methyltranfer_dom"/>
</dbReference>
<keyword evidence="7" id="KW-1185">Reference proteome</keyword>
<feature type="domain" description="Methyltransferase" evidence="5">
    <location>
        <begin position="60"/>
        <end position="159"/>
    </location>
</feature>
<accession>A0A437RKZ3</accession>
<comment type="caution">
    <text evidence="6">The sequence shown here is derived from an EMBL/GenBank/DDBJ whole genome shotgun (WGS) entry which is preliminary data.</text>
</comment>
<dbReference type="SUPFAM" id="SSF53335">
    <property type="entry name" value="S-adenosyl-L-methionine-dependent methyltransferases"/>
    <property type="match status" value="1"/>
</dbReference>
<evidence type="ECO:0000256" key="4">
    <source>
        <dbReference type="SAM" id="SignalP"/>
    </source>
</evidence>
<dbReference type="EMBL" id="SACR01000002">
    <property type="protein sequence ID" value="RVU47463.1"/>
    <property type="molecule type" value="Genomic_DNA"/>
</dbReference>
<dbReference type="Pfam" id="PF13847">
    <property type="entry name" value="Methyltransf_31"/>
    <property type="match status" value="1"/>
</dbReference>
<dbReference type="Gene3D" id="3.40.50.150">
    <property type="entry name" value="Vaccinia Virus protein VP39"/>
    <property type="match status" value="1"/>
</dbReference>
<evidence type="ECO:0000256" key="1">
    <source>
        <dbReference type="ARBA" id="ARBA00022603"/>
    </source>
</evidence>
<dbReference type="AlphaFoldDB" id="A0A437RKZ3"/>
<keyword evidence="3" id="KW-0949">S-adenosyl-L-methionine</keyword>
<keyword evidence="2 6" id="KW-0808">Transferase</keyword>
<keyword evidence="1 6" id="KW-0489">Methyltransferase</keyword>
<feature type="chain" id="PRO_5019245537" evidence="4">
    <location>
        <begin position="25"/>
        <end position="277"/>
    </location>
</feature>
<proteinExistence type="predicted"/>
<keyword evidence="4" id="KW-0732">Signal</keyword>